<dbReference type="EMBL" id="JBHSLV010000011">
    <property type="protein sequence ID" value="MFC5392430.1"/>
    <property type="molecule type" value="Genomic_DNA"/>
</dbReference>
<dbReference type="Pfam" id="PF04397">
    <property type="entry name" value="LytTR"/>
    <property type="match status" value="1"/>
</dbReference>
<feature type="transmembrane region" description="Helical" evidence="2">
    <location>
        <begin position="54"/>
        <end position="74"/>
    </location>
</feature>
<keyword evidence="4" id="KW-0238">DNA-binding</keyword>
<sequence length="314" mass="34376">MTVVPCSPRAGRHASAQVETVRDEQSMLRDESQRAGTSGDAAVTNGGSGRLRGWPPYLAIALGTALTCLVNAFSTSHDLTRLGRAVPLWQPLLWEISSGVLVVALAPLVHRLVLVSLNWPRRRWLLGPLHAAAILAFSAVHVSGMVLLRKLGYWAAGAGSYGFGFSGANLFYELRKDILVYLLLAALFWLSELWRRRPQPQAPAVAAAAPAGFWLRDGTVDLRLEPAEIIAVVSAGNYVEYCLANGKRHLIRATLQGEDERLRPLGFSRIHRTRLVNTARIRRIAGKPSGDFDVEMDTGESFSGSRRYRDGLTA</sequence>
<dbReference type="PROSITE" id="PS50930">
    <property type="entry name" value="HTH_LYTTR"/>
    <property type="match status" value="1"/>
</dbReference>
<dbReference type="SMART" id="SM00850">
    <property type="entry name" value="LytTR"/>
    <property type="match status" value="1"/>
</dbReference>
<dbReference type="InterPro" id="IPR012379">
    <property type="entry name" value="LytTR_MHYE"/>
</dbReference>
<dbReference type="GO" id="GO:0003677">
    <property type="term" value="F:DNA binding"/>
    <property type="evidence" value="ECO:0007669"/>
    <property type="project" value="UniProtKB-KW"/>
</dbReference>
<keyword evidence="2" id="KW-0812">Transmembrane</keyword>
<feature type="transmembrane region" description="Helical" evidence="2">
    <location>
        <begin position="86"/>
        <end position="109"/>
    </location>
</feature>
<feature type="transmembrane region" description="Helical" evidence="2">
    <location>
        <begin position="178"/>
        <end position="194"/>
    </location>
</feature>
<feature type="transmembrane region" description="Helical" evidence="2">
    <location>
        <begin position="153"/>
        <end position="172"/>
    </location>
</feature>
<feature type="transmembrane region" description="Helical" evidence="2">
    <location>
        <begin position="129"/>
        <end position="148"/>
    </location>
</feature>
<evidence type="ECO:0000313" key="4">
    <source>
        <dbReference type="EMBL" id="MFC5392430.1"/>
    </source>
</evidence>
<keyword evidence="2" id="KW-1133">Transmembrane helix</keyword>
<dbReference type="InterPro" id="IPR007492">
    <property type="entry name" value="LytTR_DNA-bd_dom"/>
</dbReference>
<evidence type="ECO:0000256" key="1">
    <source>
        <dbReference type="SAM" id="MobiDB-lite"/>
    </source>
</evidence>
<feature type="region of interest" description="Disordered" evidence="1">
    <location>
        <begin position="1"/>
        <end position="47"/>
    </location>
</feature>
<gene>
    <name evidence="4" type="ORF">ACFPPC_07225</name>
</gene>
<dbReference type="PANTHER" id="PTHR37299">
    <property type="entry name" value="TRANSCRIPTIONAL REGULATOR-RELATED"/>
    <property type="match status" value="1"/>
</dbReference>
<keyword evidence="5" id="KW-1185">Reference proteome</keyword>
<feature type="compositionally biased region" description="Basic and acidic residues" evidence="1">
    <location>
        <begin position="20"/>
        <end position="33"/>
    </location>
</feature>
<dbReference type="InterPro" id="IPR046947">
    <property type="entry name" value="LytR-like"/>
</dbReference>
<dbReference type="Gene3D" id="2.40.50.1020">
    <property type="entry name" value="LytTr DNA-binding domain"/>
    <property type="match status" value="1"/>
</dbReference>
<keyword evidence="2" id="KW-0472">Membrane</keyword>
<name>A0ABW0H724_9HYPH</name>
<comment type="caution">
    <text evidence="4">The sequence shown here is derived from an EMBL/GenBank/DDBJ whole genome shotgun (WGS) entry which is preliminary data.</text>
</comment>
<protein>
    <submittedName>
        <fullName evidence="4">LytTR family DNA-binding domain-containing protein</fullName>
    </submittedName>
</protein>
<feature type="domain" description="HTH LytTR-type" evidence="3">
    <location>
        <begin position="213"/>
        <end position="314"/>
    </location>
</feature>
<evidence type="ECO:0000259" key="3">
    <source>
        <dbReference type="PROSITE" id="PS50930"/>
    </source>
</evidence>
<proteinExistence type="predicted"/>
<dbReference type="PANTHER" id="PTHR37299:SF1">
    <property type="entry name" value="STAGE 0 SPORULATION PROTEIN A HOMOLOG"/>
    <property type="match status" value="1"/>
</dbReference>
<dbReference type="PIRSF" id="PIRSF031767">
    <property type="entry name" value="MHYE_LytTR"/>
    <property type="match status" value="1"/>
</dbReference>
<evidence type="ECO:0000256" key="2">
    <source>
        <dbReference type="SAM" id="Phobius"/>
    </source>
</evidence>
<organism evidence="4 5">
    <name type="scientific">Bosea vestrisii</name>
    <dbReference type="NCBI Taxonomy" id="151416"/>
    <lineage>
        <taxon>Bacteria</taxon>
        <taxon>Pseudomonadati</taxon>
        <taxon>Pseudomonadota</taxon>
        <taxon>Alphaproteobacteria</taxon>
        <taxon>Hyphomicrobiales</taxon>
        <taxon>Boseaceae</taxon>
        <taxon>Bosea</taxon>
    </lineage>
</organism>
<dbReference type="Proteomes" id="UP001596104">
    <property type="component" value="Unassembled WGS sequence"/>
</dbReference>
<reference evidence="5" key="1">
    <citation type="journal article" date="2019" name="Int. J. Syst. Evol. Microbiol.">
        <title>The Global Catalogue of Microorganisms (GCM) 10K type strain sequencing project: providing services to taxonomists for standard genome sequencing and annotation.</title>
        <authorList>
            <consortium name="The Broad Institute Genomics Platform"/>
            <consortium name="The Broad Institute Genome Sequencing Center for Infectious Disease"/>
            <person name="Wu L."/>
            <person name="Ma J."/>
        </authorList>
    </citation>
    <scope>NUCLEOTIDE SEQUENCE [LARGE SCALE GENOMIC DNA]</scope>
    <source>
        <strain evidence="5">CGMCC 1.16326</strain>
    </source>
</reference>
<feature type="region of interest" description="Disordered" evidence="1">
    <location>
        <begin position="295"/>
        <end position="314"/>
    </location>
</feature>
<accession>A0ABW0H724</accession>
<evidence type="ECO:0000313" key="5">
    <source>
        <dbReference type="Proteomes" id="UP001596104"/>
    </source>
</evidence>